<dbReference type="Proteomes" id="UP000509790">
    <property type="component" value="Chromosome"/>
</dbReference>
<proteinExistence type="predicted"/>
<dbReference type="AlphaFoldDB" id="A0A1T0AB13"/>
<accession>A0A1T0AB13</accession>
<dbReference type="GeneID" id="66618842"/>
<organism evidence="1 2">
    <name type="scientific">Glaesserella parasuis</name>
    <name type="common">Haemophilus parasuis</name>
    <dbReference type="NCBI Taxonomy" id="738"/>
    <lineage>
        <taxon>Bacteria</taxon>
        <taxon>Pseudomonadati</taxon>
        <taxon>Pseudomonadota</taxon>
        <taxon>Gammaproteobacteria</taxon>
        <taxon>Pasteurellales</taxon>
        <taxon>Pasteurellaceae</taxon>
        <taxon>Glaesserella</taxon>
    </lineage>
</organism>
<dbReference type="KEGG" id="hpak:JT17_01540"/>
<name>A0A1T0AB13_GLAPU</name>
<gene>
    <name evidence="1" type="ORF">FLK62_07030</name>
</gene>
<evidence type="ECO:0000313" key="1">
    <source>
        <dbReference type="EMBL" id="QKY73019.1"/>
    </source>
</evidence>
<dbReference type="KEGG" id="hpas:JL26_03880"/>
<dbReference type="RefSeq" id="WP_005714474.1">
    <property type="nucleotide sequence ID" value="NZ_CBCRUP010000013.1"/>
</dbReference>
<dbReference type="EMBL" id="CP041334">
    <property type="protein sequence ID" value="QKY73019.1"/>
    <property type="molecule type" value="Genomic_DNA"/>
</dbReference>
<evidence type="ECO:0000313" key="2">
    <source>
        <dbReference type="Proteomes" id="UP000509790"/>
    </source>
</evidence>
<protein>
    <submittedName>
        <fullName evidence="1">Uncharacterized protein</fullName>
    </submittedName>
</protein>
<sequence>MDQKPNILEKIDADNSEEEIIERPIYLSFVSPQSQSITTGYFAEAFSYTQGITPSKAVELLHSTIIDEFRKNEQLKHHKTLEKLSISLDRFYETYKNKVIKLEDIKAVIIQAIPTQLHHQATRIANKIINKLNGESHLICPNDCLGYANSISHFNRSS</sequence>
<reference evidence="1 2" key="1">
    <citation type="submission" date="2019-06" db="EMBL/GenBank/DDBJ databases">
        <title>Complete genome sequence of Haemophilus parasuis HPS412.</title>
        <authorList>
            <person name="Yang S."/>
            <person name="Huang C."/>
        </authorList>
    </citation>
    <scope>NUCLEOTIDE SEQUENCE [LARGE SCALE GENOMIC DNA]</scope>
    <source>
        <strain evidence="1 2">HPS412</strain>
    </source>
</reference>